<evidence type="ECO:0000259" key="2">
    <source>
        <dbReference type="Pfam" id="PF24032"/>
    </source>
</evidence>
<name>A0A8S5LCW4_9CAUD</name>
<feature type="compositionally biased region" description="Basic and acidic residues" evidence="1">
    <location>
        <begin position="340"/>
        <end position="356"/>
    </location>
</feature>
<dbReference type="EMBL" id="BK014687">
    <property type="protein sequence ID" value="DAD67802.1"/>
    <property type="molecule type" value="Genomic_DNA"/>
</dbReference>
<evidence type="ECO:0000256" key="1">
    <source>
        <dbReference type="SAM" id="MobiDB-lite"/>
    </source>
</evidence>
<feature type="domain" description="YqbQ/XkdQ" evidence="2">
    <location>
        <begin position="22"/>
        <end position="322"/>
    </location>
</feature>
<feature type="compositionally biased region" description="Basic residues" evidence="1">
    <location>
        <begin position="359"/>
        <end position="369"/>
    </location>
</feature>
<sequence length="369" mass="41834">MDFRLVSADEGLDIMPFISGLKWSDSIDTLGLEMSFTLPDNFNDKNFNFLDNITLGSGLSLFKGNEMITQVIIVEEDNGNNTRSFKAYDYAFWLNKSTTIKQFNKISSENAIKELCAEFGIAVEITGLTSVITKIYNDKTVSEIIKDIININTAENKKKYVLEMEKTTVKISPYEKIIIDSTYELSKNNLVKATDFLNSVSHSRSIADLKNKIIVVSGDEKTQRVVAEAKDDASIKEFGLLQEVEKFDEKSKGNAQNIANNKLKRLNRINEDISLTMLGNEKIRAGRIVELENDNLYLHGEYLIKDCEHSLENNNHKCSINLIQYSESDIENEIEDATETYEKEQSKEQGKTEKASNKNSKKNKKGVKK</sequence>
<organism evidence="3">
    <name type="scientific">Siphoviridae sp. ctMS01</name>
    <dbReference type="NCBI Taxonomy" id="2823574"/>
    <lineage>
        <taxon>Viruses</taxon>
        <taxon>Duplodnaviria</taxon>
        <taxon>Heunggongvirae</taxon>
        <taxon>Uroviricota</taxon>
        <taxon>Caudoviricetes</taxon>
    </lineage>
</organism>
<feature type="region of interest" description="Disordered" evidence="1">
    <location>
        <begin position="333"/>
        <end position="369"/>
    </location>
</feature>
<dbReference type="InterPro" id="IPR056937">
    <property type="entry name" value="YqbQ/XkdQ"/>
</dbReference>
<accession>A0A8S5LCW4</accession>
<protein>
    <submittedName>
        <fullName evidence="3">43 kDa tail protein</fullName>
    </submittedName>
</protein>
<proteinExistence type="predicted"/>
<reference evidence="3" key="1">
    <citation type="journal article" date="2021" name="Proc. Natl. Acad. Sci. U.S.A.">
        <title>A Catalog of Tens of Thousands of Viruses from Human Metagenomes Reveals Hidden Associations with Chronic Diseases.</title>
        <authorList>
            <person name="Tisza M.J."/>
            <person name="Buck C.B."/>
        </authorList>
    </citation>
    <scope>NUCLEOTIDE SEQUENCE</scope>
    <source>
        <strain evidence="3">CtMS01</strain>
    </source>
</reference>
<evidence type="ECO:0000313" key="3">
    <source>
        <dbReference type="EMBL" id="DAD67802.1"/>
    </source>
</evidence>
<dbReference type="Pfam" id="PF24032">
    <property type="entry name" value="YQBQ"/>
    <property type="match status" value="1"/>
</dbReference>